<dbReference type="Proteomes" id="UP000807542">
    <property type="component" value="Unassembled WGS sequence"/>
</dbReference>
<proteinExistence type="predicted"/>
<feature type="region of interest" description="Disordered" evidence="1">
    <location>
        <begin position="197"/>
        <end position="238"/>
    </location>
</feature>
<protein>
    <submittedName>
        <fullName evidence="4">Prophage tail fiber N-terminal domain-containing protein</fullName>
    </submittedName>
</protein>
<sequence>MAIKISGVLRDGMGKPIPKCTIELHCRKTSLTVIVETDAHLGVDVTGAYTMQVEPGKYEVSLYVRGFPPKRVGSIDVYSDSLPGTLNDFLMMPGESDLTPELVLIFQQLRDEARQAADEAKADKGLADNILNDVRSIQTDVTAKQLQVSADALDASNSKTSAAASAATSSDNAASTAADVVTVTALKTSAEAAANSAEASKNAASTDAEKAEQAATSAEASKDSASTDAARAEAARTVSEGIQTDLTQKYDQVVADTATVMAAKTEAVNAATTATADAQATAADRKAVNDDRKIVYADKEAAKTAATTAINKAAAATTEADRAKTEADRAVAATDGKQDKNDLLTAISELTTSESQIIYTTGVNQVSTISLTNVGKSLISAENAAAALSSLGISDVITESNSIIRKNNPFVRDKATWSFEANGGIYFGGTPPRTGSGDSFLSFTNNDYHSWGNWQSAPTGILISVPNTNVGATSLWKAVKWNVGWVAGLDVHAPGDDITQSILGLHVHTANFMFGAAGSLQMQGVLTCSSVVQTSDENRKHDIEDISNADEIIMSISGKTFRMNFDDRPSAGVIAQEVMEKFPVAVTVLPDGSLGVDYSTLHAPIIEAMKNRINKEAGLIKRIKALEKRLNTLAK</sequence>
<dbReference type="PROSITE" id="PS51688">
    <property type="entry name" value="ICA"/>
    <property type="match status" value="1"/>
</dbReference>
<name>A0A9D7FWM8_9GAMM</name>
<dbReference type="SUPFAM" id="SSF49464">
    <property type="entry name" value="Carboxypeptidase regulatory domain-like"/>
    <property type="match status" value="1"/>
</dbReference>
<evidence type="ECO:0000313" key="3">
    <source>
        <dbReference type="EMBL" id="MBK5072242.1"/>
    </source>
</evidence>
<evidence type="ECO:0000313" key="5">
    <source>
        <dbReference type="Proteomes" id="UP000807542"/>
    </source>
</evidence>
<keyword evidence="6" id="KW-1185">Reference proteome</keyword>
<feature type="domain" description="Peptidase S74" evidence="2">
    <location>
        <begin position="535"/>
        <end position="630"/>
    </location>
</feature>
<accession>A0A9D7FWM8</accession>
<gene>
    <name evidence="4" type="ORF">I2492_04325</name>
    <name evidence="3" type="ORF">I2493_04325</name>
</gene>
<dbReference type="InterPro" id="IPR013609">
    <property type="entry name" value="Stf-like_N"/>
</dbReference>
<reference evidence="4 6" key="1">
    <citation type="submission" date="2020-11" db="EMBL/GenBank/DDBJ databases">
        <title>Insectihabitans protaetiae gen. nov. sp. nov. and Insectihabitans allomyrinae sp. nov., isolated from larvae of Protaetia brevitarsis seulensis and Allomyrina dichotoma, respectively.</title>
        <authorList>
            <person name="Lee S.D."/>
            <person name="Byeon Y.-S."/>
            <person name="Kim S.-M."/>
            <person name="Yang H.L."/>
            <person name="Kim I.S."/>
        </authorList>
    </citation>
    <scope>NUCLEOTIDE SEQUENCE</scope>
    <source>
        <strain evidence="4">CWB-B4</strain>
        <strain evidence="3 6">CWB-B43</strain>
    </source>
</reference>
<evidence type="ECO:0000259" key="2">
    <source>
        <dbReference type="PROSITE" id="PS51688"/>
    </source>
</evidence>
<dbReference type="InterPro" id="IPR008969">
    <property type="entry name" value="CarboxyPept-like_regulatory"/>
</dbReference>
<dbReference type="Pfam" id="PF13884">
    <property type="entry name" value="Peptidase_S74"/>
    <property type="match status" value="1"/>
</dbReference>
<evidence type="ECO:0000313" key="4">
    <source>
        <dbReference type="EMBL" id="MBK5175551.1"/>
    </source>
</evidence>
<dbReference type="Pfam" id="PF08400">
    <property type="entry name" value="phage_tail_N"/>
    <property type="match status" value="1"/>
</dbReference>
<organism evidence="4 5">
    <name type="scientific">Limnobaculum xujianqingii</name>
    <dbReference type="NCBI Taxonomy" id="2738837"/>
    <lineage>
        <taxon>Bacteria</taxon>
        <taxon>Pseudomonadati</taxon>
        <taxon>Pseudomonadota</taxon>
        <taxon>Gammaproteobacteria</taxon>
        <taxon>Enterobacterales</taxon>
        <taxon>Budviciaceae</taxon>
        <taxon>Limnobaculum</taxon>
    </lineage>
</organism>
<evidence type="ECO:0000313" key="6">
    <source>
        <dbReference type="Proteomes" id="UP001296969"/>
    </source>
</evidence>
<dbReference type="InterPro" id="IPR030392">
    <property type="entry name" value="S74_ICA"/>
</dbReference>
<evidence type="ECO:0000256" key="1">
    <source>
        <dbReference type="SAM" id="MobiDB-lite"/>
    </source>
</evidence>
<dbReference type="AlphaFoldDB" id="A0A9D7FWM8"/>
<dbReference type="RefSeq" id="WP_228397401.1">
    <property type="nucleotide sequence ID" value="NZ_JADRCP010000001.1"/>
</dbReference>
<dbReference type="Proteomes" id="UP001296969">
    <property type="component" value="Unassembled WGS sequence"/>
</dbReference>
<comment type="caution">
    <text evidence="4">The sequence shown here is derived from an EMBL/GenBank/DDBJ whole genome shotgun (WGS) entry which is preliminary data.</text>
</comment>
<dbReference type="Gene3D" id="2.60.40.1120">
    <property type="entry name" value="Carboxypeptidase-like, regulatory domain"/>
    <property type="match status" value="1"/>
</dbReference>
<dbReference type="EMBL" id="JADRCP010000001">
    <property type="protein sequence ID" value="MBK5175551.1"/>
    <property type="molecule type" value="Genomic_DNA"/>
</dbReference>
<dbReference type="EMBL" id="JADRCQ010000001">
    <property type="protein sequence ID" value="MBK5072242.1"/>
    <property type="molecule type" value="Genomic_DNA"/>
</dbReference>
<feature type="compositionally biased region" description="Low complexity" evidence="1">
    <location>
        <begin position="197"/>
        <end position="206"/>
    </location>
</feature>